<evidence type="ECO:0000313" key="6">
    <source>
        <dbReference type="EMBL" id="MEL0661093.1"/>
    </source>
</evidence>
<keyword evidence="7" id="KW-1185">Reference proteome</keyword>
<dbReference type="EC" id="2.6.1.16" evidence="2"/>
<accession>A0ABU9HGY8</accession>
<feature type="non-terminal residue" evidence="6">
    <location>
        <position position="75"/>
    </location>
</feature>
<dbReference type="RefSeq" id="WP_341629431.1">
    <property type="nucleotide sequence ID" value="NZ_JBAKBA010000253.1"/>
</dbReference>
<protein>
    <recommendedName>
        <fullName evidence="3">Glutamine--fructose-6-phosphate aminotransferase [isomerizing]</fullName>
        <ecNumber evidence="2">2.6.1.16</ecNumber>
    </recommendedName>
</protein>
<evidence type="ECO:0000313" key="7">
    <source>
        <dbReference type="Proteomes" id="UP001366060"/>
    </source>
</evidence>
<organism evidence="6 7">
    <name type="scientific">Psychromonas arctica</name>
    <dbReference type="NCBI Taxonomy" id="168275"/>
    <lineage>
        <taxon>Bacteria</taxon>
        <taxon>Pseudomonadati</taxon>
        <taxon>Pseudomonadota</taxon>
        <taxon>Gammaproteobacteria</taxon>
        <taxon>Alteromonadales</taxon>
        <taxon>Psychromonadaceae</taxon>
        <taxon>Psychromonas</taxon>
    </lineage>
</organism>
<evidence type="ECO:0000256" key="4">
    <source>
        <dbReference type="ARBA" id="ARBA00022962"/>
    </source>
</evidence>
<dbReference type="Proteomes" id="UP001366060">
    <property type="component" value="Unassembled WGS sequence"/>
</dbReference>
<dbReference type="PANTHER" id="PTHR10937">
    <property type="entry name" value="GLUCOSAMINE--FRUCTOSE-6-PHOSPHATE AMINOTRANSFERASE, ISOMERIZING"/>
    <property type="match status" value="1"/>
</dbReference>
<dbReference type="EMBL" id="JBAKBA010000253">
    <property type="protein sequence ID" value="MEL0661093.1"/>
    <property type="molecule type" value="Genomic_DNA"/>
</dbReference>
<dbReference type="SUPFAM" id="SSF53697">
    <property type="entry name" value="SIS domain"/>
    <property type="match status" value="1"/>
</dbReference>
<feature type="non-terminal residue" evidence="6">
    <location>
        <position position="1"/>
    </location>
</feature>
<feature type="domain" description="SIS" evidence="5">
    <location>
        <begin position="38"/>
        <end position="75"/>
    </location>
</feature>
<dbReference type="PROSITE" id="PS51464">
    <property type="entry name" value="SIS"/>
    <property type="match status" value="1"/>
</dbReference>
<evidence type="ECO:0000256" key="3">
    <source>
        <dbReference type="ARBA" id="ARBA00016090"/>
    </source>
</evidence>
<evidence type="ECO:0000259" key="5">
    <source>
        <dbReference type="PROSITE" id="PS51464"/>
    </source>
</evidence>
<gene>
    <name evidence="6" type="ORF">V6255_18465</name>
</gene>
<dbReference type="Gene3D" id="3.40.50.10490">
    <property type="entry name" value="Glucose-6-phosphate isomerase like protein, domain 1"/>
    <property type="match status" value="2"/>
</dbReference>
<proteinExistence type="predicted"/>
<dbReference type="InterPro" id="IPR001347">
    <property type="entry name" value="SIS_dom"/>
</dbReference>
<evidence type="ECO:0000256" key="2">
    <source>
        <dbReference type="ARBA" id="ARBA00012916"/>
    </source>
</evidence>
<evidence type="ECO:0000256" key="1">
    <source>
        <dbReference type="ARBA" id="ARBA00001031"/>
    </source>
</evidence>
<reference evidence="6 7" key="1">
    <citation type="submission" date="2024-02" db="EMBL/GenBank/DDBJ databases">
        <title>Bacteria isolated from the canopy kelp, Nereocystis luetkeana.</title>
        <authorList>
            <person name="Pfister C.A."/>
            <person name="Younker I.T."/>
            <person name="Light S.H."/>
        </authorList>
    </citation>
    <scope>NUCLEOTIDE SEQUENCE [LARGE SCALE GENOMIC DNA]</scope>
    <source>
        <strain evidence="6 7">TI.2.07</strain>
    </source>
</reference>
<comment type="catalytic activity">
    <reaction evidence="1">
        <text>D-fructose 6-phosphate + L-glutamine = D-glucosamine 6-phosphate + L-glutamate</text>
        <dbReference type="Rhea" id="RHEA:13237"/>
        <dbReference type="ChEBI" id="CHEBI:29985"/>
        <dbReference type="ChEBI" id="CHEBI:58359"/>
        <dbReference type="ChEBI" id="CHEBI:58725"/>
        <dbReference type="ChEBI" id="CHEBI:61527"/>
        <dbReference type="EC" id="2.6.1.16"/>
    </reaction>
</comment>
<keyword evidence="4" id="KW-0315">Glutamine amidotransferase</keyword>
<dbReference type="InterPro" id="IPR046348">
    <property type="entry name" value="SIS_dom_sf"/>
</dbReference>
<sequence length="75" mass="8448">KELGKINKQKDTEIVHAFHSLTAQIEKALAFDKEIAALAQDFADKHHTLFLGRGENYPIAMESALKLKEISYIHA</sequence>
<name>A0ABU9HGY8_9GAMM</name>
<dbReference type="Pfam" id="PF01380">
    <property type="entry name" value="SIS"/>
    <property type="match status" value="1"/>
</dbReference>
<dbReference type="PANTHER" id="PTHR10937:SF0">
    <property type="entry name" value="GLUTAMINE--FRUCTOSE-6-PHOSPHATE TRANSAMINASE (ISOMERIZING)"/>
    <property type="match status" value="1"/>
</dbReference>
<comment type="caution">
    <text evidence="6">The sequence shown here is derived from an EMBL/GenBank/DDBJ whole genome shotgun (WGS) entry which is preliminary data.</text>
</comment>